<dbReference type="PANTHER" id="PTHR43397:SF1">
    <property type="entry name" value="ERGOTHIONEINE BIOSYNTHESIS PROTEIN 1"/>
    <property type="match status" value="1"/>
</dbReference>
<dbReference type="OrthoDB" id="659at2759"/>
<dbReference type="PIRSF" id="PIRSF018005">
    <property type="entry name" value="UCP018005"/>
    <property type="match status" value="1"/>
</dbReference>
<keyword evidence="4" id="KW-0017">Alkaloid metabolism</keyword>
<comment type="similarity">
    <text evidence="2">Belongs to the methyltransferase superfamily.</text>
</comment>
<dbReference type="GeneID" id="37195464"/>
<comment type="catalytic activity">
    <reaction evidence="9">
        <text>4-(3-methylbut-2-enyl)-L-tryptophan + S-adenosyl-L-methionine = 4-(3-methylbut-2-enyl)-L-abrine + S-adenosyl-L-homocysteine + H(+)</text>
        <dbReference type="Rhea" id="RHEA:34435"/>
        <dbReference type="ChEBI" id="CHEBI:15378"/>
        <dbReference type="ChEBI" id="CHEBI:57856"/>
        <dbReference type="ChEBI" id="CHEBI:58209"/>
        <dbReference type="ChEBI" id="CHEBI:59789"/>
        <dbReference type="ChEBI" id="CHEBI:67248"/>
        <dbReference type="EC" id="2.1.1.261"/>
    </reaction>
</comment>
<dbReference type="GO" id="GO:0008168">
    <property type="term" value="F:methyltransferase activity"/>
    <property type="evidence" value="ECO:0007669"/>
    <property type="project" value="UniProtKB-KW"/>
</dbReference>
<evidence type="ECO:0000256" key="3">
    <source>
        <dbReference type="ARBA" id="ARBA00011738"/>
    </source>
</evidence>
<dbReference type="NCBIfam" id="TIGR03439">
    <property type="entry name" value="methyl_EasF"/>
    <property type="match status" value="1"/>
</dbReference>
<keyword evidence="5 11" id="KW-0489">Methyltransferase</keyword>
<dbReference type="InterPro" id="IPR017804">
    <property type="entry name" value="MeTrfase_EgtD-like"/>
</dbReference>
<reference evidence="11 12" key="1">
    <citation type="submission" date="2018-02" db="EMBL/GenBank/DDBJ databases">
        <title>The genomes of Aspergillus section Nigri reveals drivers in fungal speciation.</title>
        <authorList>
            <consortium name="DOE Joint Genome Institute"/>
            <person name="Vesth T.C."/>
            <person name="Nybo J."/>
            <person name="Theobald S."/>
            <person name="Brandl J."/>
            <person name="Frisvad J.C."/>
            <person name="Nielsen K.F."/>
            <person name="Lyhne E.K."/>
            <person name="Kogle M.E."/>
            <person name="Kuo A."/>
            <person name="Riley R."/>
            <person name="Clum A."/>
            <person name="Nolan M."/>
            <person name="Lipzen A."/>
            <person name="Salamov A."/>
            <person name="Henrissat B."/>
            <person name="Wiebenga A."/>
            <person name="De vries R.P."/>
            <person name="Grigoriev I.V."/>
            <person name="Mortensen U.H."/>
            <person name="Andersen M.R."/>
            <person name="Baker S.E."/>
        </authorList>
    </citation>
    <scope>NUCLEOTIDE SEQUENCE [LARGE SCALE GENOMIC DNA]</scope>
    <source>
        <strain evidence="11 12">CBS 101889</strain>
    </source>
</reference>
<evidence type="ECO:0000256" key="5">
    <source>
        <dbReference type="ARBA" id="ARBA00022603"/>
    </source>
</evidence>
<evidence type="ECO:0000259" key="10">
    <source>
        <dbReference type="Pfam" id="PF10017"/>
    </source>
</evidence>
<dbReference type="GO" id="GO:0032259">
    <property type="term" value="P:methylation"/>
    <property type="evidence" value="ECO:0007669"/>
    <property type="project" value="UniProtKB-KW"/>
</dbReference>
<sequence length="341" mass="37987">MEDVNALVRDIRSSKCESSIARDIIEGMRQEPRNLPTILLYSEKGLQAYDRHSHAPGYYPRQEELLILQKQARNIANSIENGSVLLDLGSASLDKTLLLLEALEAAGKDVQYFALDLDHNELVSTLKTLPLDQFKHVSCAALHGTFDDGLQWLHSAPEIAELPKCVMFLGSTIGNFSRAEAAAFLKQVAMKALTRAPGTSSIILTVDGCKVPTKILHAYTGDGVLPFTLSAMEYASAIMSKHTQSAENAFNVDDWTTMSEWNSTHGRYEASFTPMSSDVQLGPPFEDVVIKKGDKIRIVYSHKYDETERQELFDNAGLYQVQHWTEDNCDLGFYQVKLPPN</sequence>
<dbReference type="VEuPathDB" id="FungiDB:BO97DRAFT_30774"/>
<evidence type="ECO:0000256" key="1">
    <source>
        <dbReference type="ARBA" id="ARBA00005107"/>
    </source>
</evidence>
<evidence type="ECO:0000313" key="12">
    <source>
        <dbReference type="Proteomes" id="UP000248961"/>
    </source>
</evidence>
<proteinExistence type="inferred from homology"/>
<keyword evidence="6 11" id="KW-0808">Transferase</keyword>
<dbReference type="EC" id="2.1.1.261" evidence="8"/>
<dbReference type="InterPro" id="IPR051128">
    <property type="entry name" value="EgtD_Methyltrsf_superfamily"/>
</dbReference>
<name>A0A395HG92_ASPHC</name>
<dbReference type="RefSeq" id="XP_025545683.1">
    <property type="nucleotide sequence ID" value="XM_025691175.1"/>
</dbReference>
<accession>A0A395HG92</accession>
<feature type="domain" description="Histidine-specific methyltransferase SAM-dependent" evidence="10">
    <location>
        <begin position="21"/>
        <end position="336"/>
    </location>
</feature>
<dbReference type="InterPro" id="IPR017805">
    <property type="entry name" value="SAM_MeTrfase_EasF-type_put"/>
</dbReference>
<keyword evidence="12" id="KW-1185">Reference proteome</keyword>
<gene>
    <name evidence="11" type="ORF">BO97DRAFT_30774</name>
</gene>
<evidence type="ECO:0000256" key="4">
    <source>
        <dbReference type="ARBA" id="ARBA00022589"/>
    </source>
</evidence>
<comment type="subunit">
    <text evidence="3">Homodimer.</text>
</comment>
<evidence type="ECO:0000256" key="2">
    <source>
        <dbReference type="ARBA" id="ARBA00008361"/>
    </source>
</evidence>
<dbReference type="AlphaFoldDB" id="A0A395HG92"/>
<dbReference type="GO" id="GO:0009820">
    <property type="term" value="P:alkaloid metabolic process"/>
    <property type="evidence" value="ECO:0007669"/>
    <property type="project" value="UniProtKB-KW"/>
</dbReference>
<evidence type="ECO:0000256" key="7">
    <source>
        <dbReference type="ARBA" id="ARBA00022691"/>
    </source>
</evidence>
<dbReference type="InterPro" id="IPR029063">
    <property type="entry name" value="SAM-dependent_MTases_sf"/>
</dbReference>
<evidence type="ECO:0000256" key="8">
    <source>
        <dbReference type="ARBA" id="ARBA00039094"/>
    </source>
</evidence>
<dbReference type="STRING" id="1450537.A0A395HG92"/>
<protein>
    <recommendedName>
        <fullName evidence="8">4-dimethylallyltryptophan N-methyltransferase</fullName>
        <ecNumber evidence="8">2.1.1.261</ecNumber>
    </recommendedName>
</protein>
<dbReference type="EMBL" id="KZ824382">
    <property type="protein sequence ID" value="RAL06529.1"/>
    <property type="molecule type" value="Genomic_DNA"/>
</dbReference>
<evidence type="ECO:0000256" key="9">
    <source>
        <dbReference type="ARBA" id="ARBA00049425"/>
    </source>
</evidence>
<dbReference type="InterPro" id="IPR019257">
    <property type="entry name" value="MeTrfase_dom"/>
</dbReference>
<organism evidence="11 12">
    <name type="scientific">Aspergillus homomorphus (strain CBS 101889)</name>
    <dbReference type="NCBI Taxonomy" id="1450537"/>
    <lineage>
        <taxon>Eukaryota</taxon>
        <taxon>Fungi</taxon>
        <taxon>Dikarya</taxon>
        <taxon>Ascomycota</taxon>
        <taxon>Pezizomycotina</taxon>
        <taxon>Eurotiomycetes</taxon>
        <taxon>Eurotiomycetidae</taxon>
        <taxon>Eurotiales</taxon>
        <taxon>Aspergillaceae</taxon>
        <taxon>Aspergillus</taxon>
        <taxon>Aspergillus subgen. Circumdati</taxon>
    </lineage>
</organism>
<dbReference type="Pfam" id="PF10017">
    <property type="entry name" value="Methyltransf_33"/>
    <property type="match status" value="1"/>
</dbReference>
<dbReference type="Proteomes" id="UP000248961">
    <property type="component" value="Unassembled WGS sequence"/>
</dbReference>
<comment type="pathway">
    <text evidence="1">Alkaloid biosynthesis; ergot alkaloid biosynthesis.</text>
</comment>
<dbReference type="PANTHER" id="PTHR43397">
    <property type="entry name" value="ERGOTHIONEINE BIOSYNTHESIS PROTEIN 1"/>
    <property type="match status" value="1"/>
</dbReference>
<keyword evidence="7" id="KW-0949">S-adenosyl-L-methionine</keyword>
<evidence type="ECO:0000313" key="11">
    <source>
        <dbReference type="EMBL" id="RAL06529.1"/>
    </source>
</evidence>
<dbReference type="Gene3D" id="3.40.50.150">
    <property type="entry name" value="Vaccinia Virus protein VP39"/>
    <property type="match status" value="1"/>
</dbReference>
<evidence type="ECO:0000256" key="6">
    <source>
        <dbReference type="ARBA" id="ARBA00022679"/>
    </source>
</evidence>